<reference evidence="2 3" key="1">
    <citation type="submission" date="2017-07" db="EMBL/GenBank/DDBJ databases">
        <title>A comparative genomics approach to explaining the enigmatic role of Gardnerella vaginalis in the vaginal microbiome.</title>
        <authorList>
            <person name="Vancuren S.J."/>
            <person name="Hill J.E."/>
        </authorList>
    </citation>
    <scope>NUCLEOTIDE SEQUENCE [LARGE SCALE GENOMIC DNA]</scope>
    <source>
        <strain evidence="2 3">WP023</strain>
    </source>
</reference>
<evidence type="ECO:0000313" key="2">
    <source>
        <dbReference type="EMBL" id="RFT26613.1"/>
    </source>
</evidence>
<keyword evidence="1" id="KW-0472">Membrane</keyword>
<dbReference type="EMBL" id="NNRU01000009">
    <property type="protein sequence ID" value="RFT26613.1"/>
    <property type="molecule type" value="Genomic_DNA"/>
</dbReference>
<keyword evidence="1" id="KW-0812">Transmembrane</keyword>
<organism evidence="2 3">
    <name type="scientific">Gardnerella vaginalis</name>
    <dbReference type="NCBI Taxonomy" id="2702"/>
    <lineage>
        <taxon>Bacteria</taxon>
        <taxon>Bacillati</taxon>
        <taxon>Actinomycetota</taxon>
        <taxon>Actinomycetes</taxon>
        <taxon>Bifidobacteriales</taxon>
        <taxon>Bifidobacteriaceae</taxon>
        <taxon>Gardnerella</taxon>
    </lineage>
</organism>
<name>A0A3E2C4C2_GARVA</name>
<gene>
    <name evidence="2" type="ORF">CG405_08675</name>
</gene>
<evidence type="ECO:0000313" key="3">
    <source>
        <dbReference type="Proteomes" id="UP000258379"/>
    </source>
</evidence>
<proteinExistence type="predicted"/>
<accession>A0A3E2C4C2</accession>
<comment type="caution">
    <text evidence="2">The sequence shown here is derived from an EMBL/GenBank/DDBJ whole genome shotgun (WGS) entry which is preliminary data.</text>
</comment>
<keyword evidence="1" id="KW-1133">Transmembrane helix</keyword>
<sequence length="114" mass="12588">MFAFVSKIAKYVNNLGKIARALQRAHAFAARKVHWTLRLSGSALRIAFARYALSAKAGRRARVCFYFAKKGNKCGRRDCRVKSGGVSACCACGLCGMLIFQWFYSVSVLARVVS</sequence>
<protein>
    <submittedName>
        <fullName evidence="2">Uncharacterized protein</fullName>
    </submittedName>
</protein>
<dbReference type="AlphaFoldDB" id="A0A3E2C4C2"/>
<evidence type="ECO:0000256" key="1">
    <source>
        <dbReference type="SAM" id="Phobius"/>
    </source>
</evidence>
<dbReference type="Proteomes" id="UP000258379">
    <property type="component" value="Unassembled WGS sequence"/>
</dbReference>
<feature type="transmembrane region" description="Helical" evidence="1">
    <location>
        <begin position="85"/>
        <end position="104"/>
    </location>
</feature>